<proteinExistence type="predicted"/>
<dbReference type="AlphaFoldDB" id="A0A1V6QGT6"/>
<feature type="compositionally biased region" description="Polar residues" evidence="1">
    <location>
        <begin position="88"/>
        <end position="97"/>
    </location>
</feature>
<name>A0A1V6QGT6_9EURO</name>
<keyword evidence="2" id="KW-0472">Membrane</keyword>
<feature type="compositionally biased region" description="Low complexity" evidence="1">
    <location>
        <begin position="53"/>
        <end position="74"/>
    </location>
</feature>
<accession>A0A1V6QGT6</accession>
<organism evidence="3 4">
    <name type="scientific">Penicillium antarcticum</name>
    <dbReference type="NCBI Taxonomy" id="416450"/>
    <lineage>
        <taxon>Eukaryota</taxon>
        <taxon>Fungi</taxon>
        <taxon>Dikarya</taxon>
        <taxon>Ascomycota</taxon>
        <taxon>Pezizomycotina</taxon>
        <taxon>Eurotiomycetes</taxon>
        <taxon>Eurotiomycetidae</taxon>
        <taxon>Eurotiales</taxon>
        <taxon>Aspergillaceae</taxon>
        <taxon>Penicillium</taxon>
    </lineage>
</organism>
<sequence>MSTYIFAVIALIHSSNASYREKHTYKYLFAMRPLGFLAIAFLGTALALPAENPDTSDVSDPSSTSISWSSSFPTPREPVPVDMEPRPTASSEASGQT</sequence>
<gene>
    <name evidence="3" type="ORF">PENANT_c004G09231</name>
</gene>
<evidence type="ECO:0000256" key="1">
    <source>
        <dbReference type="SAM" id="MobiDB-lite"/>
    </source>
</evidence>
<evidence type="ECO:0000256" key="2">
    <source>
        <dbReference type="SAM" id="Phobius"/>
    </source>
</evidence>
<keyword evidence="4" id="KW-1185">Reference proteome</keyword>
<feature type="region of interest" description="Disordered" evidence="1">
    <location>
        <begin position="52"/>
        <end position="97"/>
    </location>
</feature>
<dbReference type="EMBL" id="MDYN01000004">
    <property type="protein sequence ID" value="OQD88428.1"/>
    <property type="molecule type" value="Genomic_DNA"/>
</dbReference>
<feature type="transmembrane region" description="Helical" evidence="2">
    <location>
        <begin position="27"/>
        <end position="48"/>
    </location>
</feature>
<evidence type="ECO:0000313" key="3">
    <source>
        <dbReference type="EMBL" id="OQD88428.1"/>
    </source>
</evidence>
<comment type="caution">
    <text evidence="3">The sequence shown here is derived from an EMBL/GenBank/DDBJ whole genome shotgun (WGS) entry which is preliminary data.</text>
</comment>
<evidence type="ECO:0000313" key="4">
    <source>
        <dbReference type="Proteomes" id="UP000191672"/>
    </source>
</evidence>
<protein>
    <submittedName>
        <fullName evidence="3">Uncharacterized protein</fullName>
    </submittedName>
</protein>
<keyword evidence="2" id="KW-0812">Transmembrane</keyword>
<keyword evidence="2" id="KW-1133">Transmembrane helix</keyword>
<reference evidence="4" key="1">
    <citation type="journal article" date="2017" name="Nat. Microbiol.">
        <title>Global analysis of biosynthetic gene clusters reveals vast potential of secondary metabolite production in Penicillium species.</title>
        <authorList>
            <person name="Nielsen J.C."/>
            <person name="Grijseels S."/>
            <person name="Prigent S."/>
            <person name="Ji B."/>
            <person name="Dainat J."/>
            <person name="Nielsen K.F."/>
            <person name="Frisvad J.C."/>
            <person name="Workman M."/>
            <person name="Nielsen J."/>
        </authorList>
    </citation>
    <scope>NUCLEOTIDE SEQUENCE [LARGE SCALE GENOMIC DNA]</scope>
    <source>
        <strain evidence="4">IBT 31811</strain>
    </source>
</reference>
<dbReference type="Proteomes" id="UP000191672">
    <property type="component" value="Unassembled WGS sequence"/>
</dbReference>